<reference evidence="2" key="1">
    <citation type="submission" date="2018-05" db="EMBL/GenBank/DDBJ databases">
        <authorList>
            <person name="Lanie J.A."/>
            <person name="Ng W.-L."/>
            <person name="Kazmierczak K.M."/>
            <person name="Andrzejewski T.M."/>
            <person name="Davidsen T.M."/>
            <person name="Wayne K.J."/>
            <person name="Tettelin H."/>
            <person name="Glass J.I."/>
            <person name="Rusch D."/>
            <person name="Podicherti R."/>
            <person name="Tsui H.-C.T."/>
            <person name="Winkler M.E."/>
        </authorList>
    </citation>
    <scope>NUCLEOTIDE SEQUENCE</scope>
</reference>
<protein>
    <recommendedName>
        <fullName evidence="1">Methyltransferase FkbM domain-containing protein</fullName>
    </recommendedName>
</protein>
<feature type="non-terminal residue" evidence="2">
    <location>
        <position position="1"/>
    </location>
</feature>
<organism evidence="2">
    <name type="scientific">marine metagenome</name>
    <dbReference type="NCBI Taxonomy" id="408172"/>
    <lineage>
        <taxon>unclassified sequences</taxon>
        <taxon>metagenomes</taxon>
        <taxon>ecological metagenomes</taxon>
    </lineage>
</organism>
<sequence>KQNTITTIFQNLVKDKDIREFKKSLIYFIFFRIIRNFLNDCIEIKIFNFKILASNKKNKTSHALLKKCDFDDQDELKMLNKFSKLNKIFLLDCGCNYGFYSFYVASISNNNLVLSIEASSNTSIDFKKNLELNKFKNIIFKNIAISDQTGQLVTLNESTNDWESSIIHNKFEKKNSSSIKTININNLLKNYELNDYTLFIKLDIEGFEFNAINGGLDIINKYHPIIIVELSKYILENKNFSFSYLQNFLNKFDYAIYDTDHNKIDYSKILELINNLDFNHKTIGNFYLLKNSSYNEKIFKND</sequence>
<dbReference type="Gene3D" id="3.40.50.150">
    <property type="entry name" value="Vaccinia Virus protein VP39"/>
    <property type="match status" value="1"/>
</dbReference>
<evidence type="ECO:0000259" key="1">
    <source>
        <dbReference type="Pfam" id="PF05050"/>
    </source>
</evidence>
<gene>
    <name evidence="2" type="ORF">METZ01_LOCUS254016</name>
</gene>
<feature type="domain" description="Methyltransferase FkbM" evidence="1">
    <location>
        <begin position="92"/>
        <end position="254"/>
    </location>
</feature>
<evidence type="ECO:0000313" key="2">
    <source>
        <dbReference type="EMBL" id="SVC01162.1"/>
    </source>
</evidence>
<name>A0A382IPH0_9ZZZZ</name>
<dbReference type="SUPFAM" id="SSF53335">
    <property type="entry name" value="S-adenosyl-L-methionine-dependent methyltransferases"/>
    <property type="match status" value="1"/>
</dbReference>
<proteinExistence type="predicted"/>
<dbReference type="InterPro" id="IPR052514">
    <property type="entry name" value="SAM-dependent_MTase"/>
</dbReference>
<dbReference type="AlphaFoldDB" id="A0A382IPH0"/>
<dbReference type="PANTHER" id="PTHR34203">
    <property type="entry name" value="METHYLTRANSFERASE, FKBM FAMILY PROTEIN"/>
    <property type="match status" value="1"/>
</dbReference>
<dbReference type="InterPro" id="IPR006342">
    <property type="entry name" value="FkbM_mtfrase"/>
</dbReference>
<dbReference type="InterPro" id="IPR029063">
    <property type="entry name" value="SAM-dependent_MTases_sf"/>
</dbReference>
<dbReference type="NCBIfam" id="TIGR01444">
    <property type="entry name" value="fkbM_fam"/>
    <property type="match status" value="1"/>
</dbReference>
<dbReference type="EMBL" id="UINC01068493">
    <property type="protein sequence ID" value="SVC01162.1"/>
    <property type="molecule type" value="Genomic_DNA"/>
</dbReference>
<accession>A0A382IPH0</accession>
<dbReference type="Pfam" id="PF05050">
    <property type="entry name" value="Methyltransf_21"/>
    <property type="match status" value="1"/>
</dbReference>
<dbReference type="PANTHER" id="PTHR34203:SF15">
    <property type="entry name" value="SLL1173 PROTEIN"/>
    <property type="match status" value="1"/>
</dbReference>